<protein>
    <submittedName>
        <fullName evidence="3">Concanavalin A-like lectin/glucanase domain-containing protein</fullName>
    </submittedName>
</protein>
<sequence length="264" mass="28536">MKPPNPRTLPLLLLAIPLFSSAQTLKKTTIIPQTSFQNQSIFSAHWDPNYPWGTDHNGAARMAASQIKLDPTNGNGTLTLTAKRVPAGSQKPASHGGKQINIRYLSGTVSAKQHFTVGSVPGSGFDFGGEFRAPVGRGTWPAFWVTGVKGWPPEIDLAEWKGSGKISFNTFNTSSQVRARDVAYPSPEKFHSILVQVRALANGKDVSAKFLLDGAVIETQYGKGFVGQGMYLIIDLQMEGSSGSPGPEQDTLFQVRNLEVSSYN</sequence>
<feature type="chain" id="PRO_5042842508" evidence="1">
    <location>
        <begin position="23"/>
        <end position="264"/>
    </location>
</feature>
<gene>
    <name evidence="3" type="ORF">QBC37DRAFT_377204</name>
</gene>
<evidence type="ECO:0000313" key="4">
    <source>
        <dbReference type="Proteomes" id="UP001301769"/>
    </source>
</evidence>
<organism evidence="3 4">
    <name type="scientific">Rhypophila decipiens</name>
    <dbReference type="NCBI Taxonomy" id="261697"/>
    <lineage>
        <taxon>Eukaryota</taxon>
        <taxon>Fungi</taxon>
        <taxon>Dikarya</taxon>
        <taxon>Ascomycota</taxon>
        <taxon>Pezizomycotina</taxon>
        <taxon>Sordariomycetes</taxon>
        <taxon>Sordariomycetidae</taxon>
        <taxon>Sordariales</taxon>
        <taxon>Naviculisporaceae</taxon>
        <taxon>Rhypophila</taxon>
    </lineage>
</organism>
<reference evidence="3" key="1">
    <citation type="journal article" date="2023" name="Mol. Phylogenet. Evol.">
        <title>Genome-scale phylogeny and comparative genomics of the fungal order Sordariales.</title>
        <authorList>
            <person name="Hensen N."/>
            <person name="Bonometti L."/>
            <person name="Westerberg I."/>
            <person name="Brannstrom I.O."/>
            <person name="Guillou S."/>
            <person name="Cros-Aarteil S."/>
            <person name="Calhoun S."/>
            <person name="Haridas S."/>
            <person name="Kuo A."/>
            <person name="Mondo S."/>
            <person name="Pangilinan J."/>
            <person name="Riley R."/>
            <person name="LaButti K."/>
            <person name="Andreopoulos B."/>
            <person name="Lipzen A."/>
            <person name="Chen C."/>
            <person name="Yan M."/>
            <person name="Daum C."/>
            <person name="Ng V."/>
            <person name="Clum A."/>
            <person name="Steindorff A."/>
            <person name="Ohm R.A."/>
            <person name="Martin F."/>
            <person name="Silar P."/>
            <person name="Natvig D.O."/>
            <person name="Lalanne C."/>
            <person name="Gautier V."/>
            <person name="Ament-Velasquez S.L."/>
            <person name="Kruys A."/>
            <person name="Hutchinson M.I."/>
            <person name="Powell A.J."/>
            <person name="Barry K."/>
            <person name="Miller A.N."/>
            <person name="Grigoriev I.V."/>
            <person name="Debuchy R."/>
            <person name="Gladieux P."/>
            <person name="Hiltunen Thoren M."/>
            <person name="Johannesson H."/>
        </authorList>
    </citation>
    <scope>NUCLEOTIDE SEQUENCE</scope>
    <source>
        <strain evidence="3">PSN293</strain>
    </source>
</reference>
<name>A0AAN6Y1E6_9PEZI</name>
<dbReference type="GO" id="GO:0004553">
    <property type="term" value="F:hydrolase activity, hydrolyzing O-glycosyl compounds"/>
    <property type="evidence" value="ECO:0007669"/>
    <property type="project" value="InterPro"/>
</dbReference>
<keyword evidence="4" id="KW-1185">Reference proteome</keyword>
<dbReference type="GO" id="GO:0005975">
    <property type="term" value="P:carbohydrate metabolic process"/>
    <property type="evidence" value="ECO:0007669"/>
    <property type="project" value="InterPro"/>
</dbReference>
<dbReference type="EMBL" id="MU858179">
    <property type="protein sequence ID" value="KAK4210270.1"/>
    <property type="molecule type" value="Genomic_DNA"/>
</dbReference>
<dbReference type="SUPFAM" id="SSF49899">
    <property type="entry name" value="Concanavalin A-like lectins/glucanases"/>
    <property type="match status" value="1"/>
</dbReference>
<dbReference type="Proteomes" id="UP001301769">
    <property type="component" value="Unassembled WGS sequence"/>
</dbReference>
<dbReference type="InterPro" id="IPR013320">
    <property type="entry name" value="ConA-like_dom_sf"/>
</dbReference>
<dbReference type="PROSITE" id="PS51762">
    <property type="entry name" value="GH16_2"/>
    <property type="match status" value="1"/>
</dbReference>
<reference evidence="3" key="2">
    <citation type="submission" date="2023-05" db="EMBL/GenBank/DDBJ databases">
        <authorList>
            <consortium name="Lawrence Berkeley National Laboratory"/>
            <person name="Steindorff A."/>
            <person name="Hensen N."/>
            <person name="Bonometti L."/>
            <person name="Westerberg I."/>
            <person name="Brannstrom I.O."/>
            <person name="Guillou S."/>
            <person name="Cros-Aarteil S."/>
            <person name="Calhoun S."/>
            <person name="Haridas S."/>
            <person name="Kuo A."/>
            <person name="Mondo S."/>
            <person name="Pangilinan J."/>
            <person name="Riley R."/>
            <person name="Labutti K."/>
            <person name="Andreopoulos B."/>
            <person name="Lipzen A."/>
            <person name="Chen C."/>
            <person name="Yanf M."/>
            <person name="Daum C."/>
            <person name="Ng V."/>
            <person name="Clum A."/>
            <person name="Ohm R."/>
            <person name="Martin F."/>
            <person name="Silar P."/>
            <person name="Natvig D."/>
            <person name="Lalanne C."/>
            <person name="Gautier V."/>
            <person name="Ament-Velasquez S.L."/>
            <person name="Kruys A."/>
            <person name="Hutchinson M.I."/>
            <person name="Powell A.J."/>
            <person name="Barry K."/>
            <person name="Miller A.N."/>
            <person name="Grigoriev I.V."/>
            <person name="Debuchy R."/>
            <person name="Gladieux P."/>
            <person name="Thoren M.H."/>
            <person name="Johannesson H."/>
        </authorList>
    </citation>
    <scope>NUCLEOTIDE SEQUENCE</scope>
    <source>
        <strain evidence="3">PSN293</strain>
    </source>
</reference>
<feature type="domain" description="GH16" evidence="2">
    <location>
        <begin position="1"/>
        <end position="263"/>
    </location>
</feature>
<accession>A0AAN6Y1E6</accession>
<evidence type="ECO:0000256" key="1">
    <source>
        <dbReference type="SAM" id="SignalP"/>
    </source>
</evidence>
<keyword evidence="1" id="KW-0732">Signal</keyword>
<proteinExistence type="predicted"/>
<dbReference type="AlphaFoldDB" id="A0AAN6Y1E6"/>
<evidence type="ECO:0000259" key="2">
    <source>
        <dbReference type="PROSITE" id="PS51762"/>
    </source>
</evidence>
<evidence type="ECO:0000313" key="3">
    <source>
        <dbReference type="EMBL" id="KAK4210270.1"/>
    </source>
</evidence>
<dbReference type="Gene3D" id="2.60.120.200">
    <property type="match status" value="1"/>
</dbReference>
<comment type="caution">
    <text evidence="3">The sequence shown here is derived from an EMBL/GenBank/DDBJ whole genome shotgun (WGS) entry which is preliminary data.</text>
</comment>
<dbReference type="InterPro" id="IPR000757">
    <property type="entry name" value="Beta-glucanase-like"/>
</dbReference>
<feature type="signal peptide" evidence="1">
    <location>
        <begin position="1"/>
        <end position="22"/>
    </location>
</feature>